<keyword evidence="3" id="KW-1185">Reference proteome</keyword>
<feature type="region of interest" description="Disordered" evidence="1">
    <location>
        <begin position="135"/>
        <end position="155"/>
    </location>
</feature>
<protein>
    <recommendedName>
        <fullName evidence="4">ParB/Sulfiredoxin domain-containing protein</fullName>
    </recommendedName>
</protein>
<organism evidence="2 3">
    <name type="scientific">Pseudoalteromonas fenneropenaei</name>
    <dbReference type="NCBI Taxonomy" id="1737459"/>
    <lineage>
        <taxon>Bacteria</taxon>
        <taxon>Pseudomonadati</taxon>
        <taxon>Pseudomonadota</taxon>
        <taxon>Gammaproteobacteria</taxon>
        <taxon>Alteromonadales</taxon>
        <taxon>Pseudoalteromonadaceae</taxon>
        <taxon>Pseudoalteromonas</taxon>
    </lineage>
</organism>
<dbReference type="RefSeq" id="WP_377124614.1">
    <property type="nucleotide sequence ID" value="NZ_JBHRSD010000018.1"/>
</dbReference>
<comment type="caution">
    <text evidence="2">The sequence shown here is derived from an EMBL/GenBank/DDBJ whole genome shotgun (WGS) entry which is preliminary data.</text>
</comment>
<dbReference type="Proteomes" id="UP001595453">
    <property type="component" value="Unassembled WGS sequence"/>
</dbReference>
<evidence type="ECO:0000256" key="1">
    <source>
        <dbReference type="SAM" id="MobiDB-lite"/>
    </source>
</evidence>
<dbReference type="EMBL" id="JBHRSD010000018">
    <property type="protein sequence ID" value="MFC3033285.1"/>
    <property type="molecule type" value="Genomic_DNA"/>
</dbReference>
<reference evidence="3" key="1">
    <citation type="journal article" date="2019" name="Int. J. Syst. Evol. Microbiol.">
        <title>The Global Catalogue of Microorganisms (GCM) 10K type strain sequencing project: providing services to taxonomists for standard genome sequencing and annotation.</title>
        <authorList>
            <consortium name="The Broad Institute Genomics Platform"/>
            <consortium name="The Broad Institute Genome Sequencing Center for Infectious Disease"/>
            <person name="Wu L."/>
            <person name="Ma J."/>
        </authorList>
    </citation>
    <scope>NUCLEOTIDE SEQUENCE [LARGE SCALE GENOMIC DNA]</scope>
    <source>
        <strain evidence="3">KCTC 42730</strain>
    </source>
</reference>
<sequence length="484" mass="54503">MVKPVTLNVLDIYLDQKNPRHAPLNAQSDIVEKLIQKEQVKQLARDIAENGVSPLEMTAVIKDESGRFIVVEGNRRTCALRLLNDPKSAPNTHVSYFTKLAKNSEKIPKKITCQLFDSREDADIWIERRHSGTQDGIGAKQWNSDQKTRFNTSREKRDDNALASAILDFAVLQGFVPEEREDKILTTAARFLGNPFFRKTLGIISSRSHAYVELNVPLNEFAIVIEKFCKDLLDPKSEVTSRTKKVQWEAYARTLISLGLAPKNHVQSYLLSDVLNSSESDSSEAEGVTQNQGENPPIDSKASPSSKFESNSNDHANDTSSGEGGKKEESTTRHQNTKNPDKRKYIIPYGFSASIKNPILRRVYQEMTEILIDDNTLAVSLLTRAFLENLYSLFHEKELGNQIKAQTHVVMNKVITHIEKNTNLTKVESQALGALKRVQCNHNNVLSPHTLGANAHASHYPNATELKREWDNISAIVEYMLKRI</sequence>
<feature type="compositionally biased region" description="Basic and acidic residues" evidence="1">
    <location>
        <begin position="146"/>
        <end position="155"/>
    </location>
</feature>
<gene>
    <name evidence="2" type="ORF">ACFOEE_12210</name>
</gene>
<accession>A0ABV7CKW3</accession>
<proteinExistence type="predicted"/>
<feature type="region of interest" description="Disordered" evidence="1">
    <location>
        <begin position="280"/>
        <end position="343"/>
    </location>
</feature>
<evidence type="ECO:0000313" key="2">
    <source>
        <dbReference type="EMBL" id="MFC3033285.1"/>
    </source>
</evidence>
<evidence type="ECO:0008006" key="4">
    <source>
        <dbReference type="Google" id="ProtNLM"/>
    </source>
</evidence>
<feature type="compositionally biased region" description="Polar residues" evidence="1">
    <location>
        <begin position="302"/>
        <end position="321"/>
    </location>
</feature>
<evidence type="ECO:0000313" key="3">
    <source>
        <dbReference type="Proteomes" id="UP001595453"/>
    </source>
</evidence>
<name>A0ABV7CKW3_9GAMM</name>